<proteinExistence type="predicted"/>
<evidence type="ECO:0000313" key="1">
    <source>
        <dbReference type="EMBL" id="GAT52921.1"/>
    </source>
</evidence>
<dbReference type="SUPFAM" id="SSF48452">
    <property type="entry name" value="TPR-like"/>
    <property type="match status" value="1"/>
</dbReference>
<reference evidence="1" key="1">
    <citation type="submission" date="2014-09" db="EMBL/GenBank/DDBJ databases">
        <title>Genome sequence of the luminous mushroom Mycena chlorophos for searching fungal bioluminescence genes.</title>
        <authorList>
            <person name="Tanaka Y."/>
            <person name="Kasuga D."/>
            <person name="Oba Y."/>
            <person name="Hase S."/>
            <person name="Sato K."/>
            <person name="Oba Y."/>
            <person name="Sakakibara Y."/>
        </authorList>
    </citation>
    <scope>NUCLEOTIDE SEQUENCE</scope>
</reference>
<dbReference type="PANTHER" id="PTHR46082">
    <property type="entry name" value="ATP/GTP-BINDING PROTEIN-RELATED"/>
    <property type="match status" value="1"/>
</dbReference>
<gene>
    <name evidence="1" type="ORF">MCHLO_09929</name>
</gene>
<dbReference type="Gene3D" id="1.25.40.10">
    <property type="entry name" value="Tetratricopeptide repeat domain"/>
    <property type="match status" value="1"/>
</dbReference>
<dbReference type="Pfam" id="PF13374">
    <property type="entry name" value="TPR_10"/>
    <property type="match status" value="2"/>
</dbReference>
<dbReference type="EMBL" id="DF848001">
    <property type="protein sequence ID" value="GAT52921.1"/>
    <property type="molecule type" value="Genomic_DNA"/>
</dbReference>
<name>A0ABQ0LPG7_MYCCL</name>
<sequence>MLSGFLKAHTGNVRVRALEHGDPEIITVLTHIAWTHSQLGHDDTAAETMHDVLDVQREVLGREHRDTLEAMANTAYLYNKAKRYARAQALAESLCATRDRVLGPTHSETFSAESLLLFIYINSRQHKKAATLAKAVYRKQLPILGPDHEDVAAVKSAMEDSEEAIMLGSLGHLGIAAVQTWWSSKYRERI</sequence>
<dbReference type="Proteomes" id="UP000815677">
    <property type="component" value="Unassembled WGS sequence"/>
</dbReference>
<keyword evidence="2" id="KW-1185">Reference proteome</keyword>
<dbReference type="PANTHER" id="PTHR46082:SF6">
    <property type="entry name" value="AAA+ ATPASE DOMAIN-CONTAINING PROTEIN-RELATED"/>
    <property type="match status" value="1"/>
</dbReference>
<dbReference type="InterPro" id="IPR053137">
    <property type="entry name" value="NLR-like"/>
</dbReference>
<organism evidence="1 2">
    <name type="scientific">Mycena chlorophos</name>
    <name type="common">Agaric fungus</name>
    <name type="synonym">Agaricus chlorophos</name>
    <dbReference type="NCBI Taxonomy" id="658473"/>
    <lineage>
        <taxon>Eukaryota</taxon>
        <taxon>Fungi</taxon>
        <taxon>Dikarya</taxon>
        <taxon>Basidiomycota</taxon>
        <taxon>Agaricomycotina</taxon>
        <taxon>Agaricomycetes</taxon>
        <taxon>Agaricomycetidae</taxon>
        <taxon>Agaricales</taxon>
        <taxon>Marasmiineae</taxon>
        <taxon>Mycenaceae</taxon>
        <taxon>Mycena</taxon>
    </lineage>
</organism>
<dbReference type="InterPro" id="IPR011990">
    <property type="entry name" value="TPR-like_helical_dom_sf"/>
</dbReference>
<protein>
    <submittedName>
        <fullName evidence="1">TPR domain protein</fullName>
    </submittedName>
</protein>
<evidence type="ECO:0000313" key="2">
    <source>
        <dbReference type="Proteomes" id="UP000815677"/>
    </source>
</evidence>
<accession>A0ABQ0LPG7</accession>